<dbReference type="GO" id="GO:0016747">
    <property type="term" value="F:acyltransferase activity, transferring groups other than amino-acyl groups"/>
    <property type="evidence" value="ECO:0007669"/>
    <property type="project" value="InterPro"/>
</dbReference>
<dbReference type="SUPFAM" id="SSF55729">
    <property type="entry name" value="Acyl-CoA N-acyltransferases (Nat)"/>
    <property type="match status" value="1"/>
</dbReference>
<evidence type="ECO:0000313" key="2">
    <source>
        <dbReference type="EMBL" id="RYC04379.1"/>
    </source>
</evidence>
<evidence type="ECO:0000313" key="3">
    <source>
        <dbReference type="Proteomes" id="UP000293291"/>
    </source>
</evidence>
<protein>
    <submittedName>
        <fullName evidence="2">N-acetyltransferase</fullName>
    </submittedName>
</protein>
<dbReference type="Pfam" id="PF13302">
    <property type="entry name" value="Acetyltransf_3"/>
    <property type="match status" value="1"/>
</dbReference>
<name>A0A4Q2SK54_9ACTN</name>
<dbReference type="AlphaFoldDB" id="A0A4Q2SK54"/>
<reference evidence="2 3" key="1">
    <citation type="submission" date="2019-01" db="EMBL/GenBank/DDBJ databases">
        <title>Novel species of Nocardioides.</title>
        <authorList>
            <person name="Liu Q."/>
            <person name="Xin Y.-H."/>
        </authorList>
    </citation>
    <scope>NUCLEOTIDE SEQUENCE [LARGE SCALE GENOMIC DNA]</scope>
    <source>
        <strain evidence="2 3">CGMCC 4.6875</strain>
    </source>
</reference>
<comment type="caution">
    <text evidence="2">The sequence shown here is derived from an EMBL/GenBank/DDBJ whole genome shotgun (WGS) entry which is preliminary data.</text>
</comment>
<sequence>MSSHHTATATWLPAGFRHPTRVEVPFGHHLRPIRAEDTDLDMVAVMGSRERLWSIYGEAWGWPPAEMTHEQDRADLARHAAEMETHQSFNYALLDTDETALLGCVYIDPPEKPGADAEISWWVVDECVGTELEAALDELVPRWIADEWPLENPRYVGRDLTWAEWMALPDLPR</sequence>
<proteinExistence type="predicted"/>
<keyword evidence="3" id="KW-1185">Reference proteome</keyword>
<evidence type="ECO:0000259" key="1">
    <source>
        <dbReference type="Pfam" id="PF13302"/>
    </source>
</evidence>
<dbReference type="OrthoDB" id="3774915at2"/>
<dbReference type="Gene3D" id="3.40.630.30">
    <property type="match status" value="1"/>
</dbReference>
<keyword evidence="2" id="KW-0808">Transferase</keyword>
<dbReference type="EMBL" id="SDWU01000002">
    <property type="protein sequence ID" value="RYC04379.1"/>
    <property type="molecule type" value="Genomic_DNA"/>
</dbReference>
<dbReference type="RefSeq" id="WP_129453421.1">
    <property type="nucleotide sequence ID" value="NZ_JACXYX010000002.1"/>
</dbReference>
<feature type="domain" description="N-acetyltransferase" evidence="1">
    <location>
        <begin position="30"/>
        <end position="129"/>
    </location>
</feature>
<dbReference type="Proteomes" id="UP000293291">
    <property type="component" value="Unassembled WGS sequence"/>
</dbReference>
<dbReference type="InterPro" id="IPR016181">
    <property type="entry name" value="Acyl_CoA_acyltransferase"/>
</dbReference>
<gene>
    <name evidence="2" type="ORF">EUA07_02550</name>
</gene>
<accession>A0A4Q2SK54</accession>
<dbReference type="InterPro" id="IPR000182">
    <property type="entry name" value="GNAT_dom"/>
</dbReference>
<organism evidence="2 3">
    <name type="scientific">Nocardioides ganghwensis</name>
    <dbReference type="NCBI Taxonomy" id="252230"/>
    <lineage>
        <taxon>Bacteria</taxon>
        <taxon>Bacillati</taxon>
        <taxon>Actinomycetota</taxon>
        <taxon>Actinomycetes</taxon>
        <taxon>Propionibacteriales</taxon>
        <taxon>Nocardioidaceae</taxon>
        <taxon>Nocardioides</taxon>
    </lineage>
</organism>